<evidence type="ECO:0000313" key="3">
    <source>
        <dbReference type="Proteomes" id="UP000770785"/>
    </source>
</evidence>
<keyword evidence="3" id="KW-1185">Reference proteome</keyword>
<dbReference type="PROSITE" id="PS51257">
    <property type="entry name" value="PROKAR_LIPOPROTEIN"/>
    <property type="match status" value="1"/>
</dbReference>
<dbReference type="RefSeq" id="WP_168036295.1">
    <property type="nucleotide sequence ID" value="NZ_JAATJH010000001.1"/>
</dbReference>
<protein>
    <recommendedName>
        <fullName evidence="4">DUF4380 domain-containing protein</fullName>
    </recommendedName>
</protein>
<organism evidence="2 3">
    <name type="scientific">Neolewinella antarctica</name>
    <dbReference type="NCBI Taxonomy" id="442734"/>
    <lineage>
        <taxon>Bacteria</taxon>
        <taxon>Pseudomonadati</taxon>
        <taxon>Bacteroidota</taxon>
        <taxon>Saprospiria</taxon>
        <taxon>Saprospirales</taxon>
        <taxon>Lewinellaceae</taxon>
        <taxon>Neolewinella</taxon>
    </lineage>
</organism>
<dbReference type="Proteomes" id="UP000770785">
    <property type="component" value="Unassembled WGS sequence"/>
</dbReference>
<name>A0ABX0X8G5_9BACT</name>
<comment type="caution">
    <text evidence="2">The sequence shown here is derived from an EMBL/GenBank/DDBJ whole genome shotgun (WGS) entry which is preliminary data.</text>
</comment>
<evidence type="ECO:0000313" key="2">
    <source>
        <dbReference type="EMBL" id="NJC25546.1"/>
    </source>
</evidence>
<dbReference type="EMBL" id="JAATJH010000001">
    <property type="protein sequence ID" value="NJC25546.1"/>
    <property type="molecule type" value="Genomic_DNA"/>
</dbReference>
<sequence>MRSFTVCLCLVLFASCQSSDAPAPVALGAPEGAVPAGPITLAGGKVSVTIDPAYGARITSYTYDGREILNQSREQNGRMFGSTVWTSPQEDWDWPPPPAFDTQPYEVRKLRENVYVFTSERDSASQLRLEKRIQLTQAGELGLGYEVKNESYLPLAVAAWENTRLPYAGRLEFYVGDTAWTNEGPLPLEMREELAVIPFDDQVAEPQKFYATLRDTMVRYYNDGLVFTKQTMITGRNQVAPGQAPLEVYLNPVLGFAEFELQGGYYRLEPGQSASMRTKWLVQPE</sequence>
<proteinExistence type="predicted"/>
<evidence type="ECO:0008006" key="4">
    <source>
        <dbReference type="Google" id="ProtNLM"/>
    </source>
</evidence>
<feature type="chain" id="PRO_5046246311" description="DUF4380 domain-containing protein" evidence="1">
    <location>
        <begin position="24"/>
        <end position="285"/>
    </location>
</feature>
<keyword evidence="1" id="KW-0732">Signal</keyword>
<accession>A0ABX0X8G5</accession>
<gene>
    <name evidence="2" type="ORF">GGR27_001027</name>
</gene>
<reference evidence="2 3" key="1">
    <citation type="submission" date="2020-03" db="EMBL/GenBank/DDBJ databases">
        <title>Genomic Encyclopedia of Type Strains, Phase IV (KMG-IV): sequencing the most valuable type-strain genomes for metagenomic binning, comparative biology and taxonomic classification.</title>
        <authorList>
            <person name="Goeker M."/>
        </authorList>
    </citation>
    <scope>NUCLEOTIDE SEQUENCE [LARGE SCALE GENOMIC DNA]</scope>
    <source>
        <strain evidence="2 3">DSM 105096</strain>
    </source>
</reference>
<feature type="signal peptide" evidence="1">
    <location>
        <begin position="1"/>
        <end position="23"/>
    </location>
</feature>
<evidence type="ECO:0000256" key="1">
    <source>
        <dbReference type="SAM" id="SignalP"/>
    </source>
</evidence>